<gene>
    <name evidence="2" type="ORF">R0135_15690</name>
</gene>
<sequence length="252" mass="28071">MKTMFGSVVLSTGVFSLIAMPVQADHHMEMQFAPSEMMTCAYKEGKDRDDLNKLTNAFTKWVKKNDADYTYYLLTPNWHEDASEWDFAWIGSWTSGAGMGKGYDAWMDDDDDVGAMFQDVMDCNSSLSSVTPISVPEDGAPWERGVVWFSRCDIDEDAGLGDAIGAHRAMSSAMGEMGQTSVSWAFLPALGFGDVEFDYYHVQAWPSYSQLGMGFDNYFNKGGWKVQSEAQEDTVSCASPNLYTFRMVYGPS</sequence>
<feature type="signal peptide" evidence="1">
    <location>
        <begin position="1"/>
        <end position="24"/>
    </location>
</feature>
<dbReference type="Proteomes" id="UP001626537">
    <property type="component" value="Chromosome"/>
</dbReference>
<feature type="chain" id="PRO_5047235324" evidence="1">
    <location>
        <begin position="25"/>
        <end position="252"/>
    </location>
</feature>
<keyword evidence="1" id="KW-0732">Signal</keyword>
<dbReference type="RefSeq" id="WP_407347863.1">
    <property type="nucleotide sequence ID" value="NZ_CP136864.1"/>
</dbReference>
<dbReference type="EMBL" id="CP136864">
    <property type="protein sequence ID" value="WOJ93206.1"/>
    <property type="molecule type" value="Genomic_DNA"/>
</dbReference>
<name>A0ABZ0I202_9GAMM</name>
<organism evidence="2 3">
    <name type="scientific">Congregibacter variabilis</name>
    <dbReference type="NCBI Taxonomy" id="3081200"/>
    <lineage>
        <taxon>Bacteria</taxon>
        <taxon>Pseudomonadati</taxon>
        <taxon>Pseudomonadota</taxon>
        <taxon>Gammaproteobacteria</taxon>
        <taxon>Cellvibrionales</taxon>
        <taxon>Halieaceae</taxon>
        <taxon>Congregibacter</taxon>
    </lineage>
</organism>
<evidence type="ECO:0000256" key="1">
    <source>
        <dbReference type="SAM" id="SignalP"/>
    </source>
</evidence>
<accession>A0ABZ0I202</accession>
<proteinExistence type="predicted"/>
<protein>
    <submittedName>
        <fullName evidence="2">Uncharacterized protein</fullName>
    </submittedName>
</protein>
<reference evidence="2 3" key="1">
    <citation type="submission" date="2023-10" db="EMBL/GenBank/DDBJ databases">
        <title>Two novel species belonging to the OM43/NOR5 clade.</title>
        <authorList>
            <person name="Park M."/>
        </authorList>
    </citation>
    <scope>NUCLEOTIDE SEQUENCE [LARGE SCALE GENOMIC DNA]</scope>
    <source>
        <strain evidence="2 3">IMCC43200</strain>
    </source>
</reference>
<evidence type="ECO:0000313" key="2">
    <source>
        <dbReference type="EMBL" id="WOJ93206.1"/>
    </source>
</evidence>
<evidence type="ECO:0000313" key="3">
    <source>
        <dbReference type="Proteomes" id="UP001626537"/>
    </source>
</evidence>
<keyword evidence="3" id="KW-1185">Reference proteome</keyword>